<dbReference type="Proteomes" id="UP000019251">
    <property type="component" value="Unassembled WGS sequence"/>
</dbReference>
<feature type="transmembrane region" description="Helical" evidence="6">
    <location>
        <begin position="360"/>
        <end position="379"/>
    </location>
</feature>
<feature type="transmembrane region" description="Helical" evidence="6">
    <location>
        <begin position="270"/>
        <end position="293"/>
    </location>
</feature>
<comment type="caution">
    <text evidence="8">The sequence shown here is derived from an EMBL/GenBank/DDBJ whole genome shotgun (WGS) entry which is preliminary data.</text>
</comment>
<proteinExistence type="predicted"/>
<feature type="domain" description="ABC-2 type transporter transmembrane" evidence="7">
    <location>
        <begin position="19"/>
        <end position="379"/>
    </location>
</feature>
<dbReference type="RefSeq" id="WP_036104926.1">
    <property type="nucleotide sequence ID" value="NZ_AODG01000006.1"/>
</dbReference>
<keyword evidence="3 6" id="KW-0812">Transmembrane</keyword>
<reference evidence="8 9" key="1">
    <citation type="submission" date="2012-12" db="EMBL/GenBank/DDBJ databases">
        <title>Novel taxa of Listeriaceae from agricultural environments in the United States.</title>
        <authorList>
            <person name="den Bakker H.C."/>
            <person name="Allred A."/>
            <person name="Warchocki S."/>
            <person name="Wright E.M."/>
            <person name="Burrell A."/>
            <person name="Nightingale K.K."/>
            <person name="Kephart D."/>
            <person name="Wiedmann M."/>
        </authorList>
    </citation>
    <scope>NUCLEOTIDE SEQUENCE [LARGE SCALE GENOMIC DNA]</scope>
    <source>
        <strain evidence="8 9">FSL F6-1183</strain>
    </source>
</reference>
<sequence length="413" mass="46802">MAKFWIIVKQVYKRRVKTKSFLLFLLFPLLIFLLINFIPQIFSSFDSGDKPTKIALLTDDPAYRNAFQQDKKHFRFNEKITTAQAAKQALKQDRIDGFITFQDPQKPVYYSNETAGKSVLQQINQHLTSTKIAIEAKQYKLSQQDLQKILAPVSVDNKLQGNNQLTSSQKEKMSGAVLLLTLIIFLFVISYTNIVSSEIATEKGTRIMEVILSSVSATTHLLAKLTAIILMILTQLGFYLLCIALFIGFGKDIPMLAGFLDQFNGFPSHYLFLNIAFIIFGLLLYIILAALIGSLVPNVETVAQFIYPITILCMVGYWGSIAAAEIPDNLLVVIGSYIPVFSPMMMLARMDLLAASNLDIWLSLGILIVTIALALWLTIKLYRHNLLLYSQDGLWKTWRNSWKYAKMNTRKER</sequence>
<dbReference type="InterPro" id="IPR013525">
    <property type="entry name" value="ABC2_TM"/>
</dbReference>
<organism evidence="8 9">
    <name type="scientific">Listeria grayi FSL F6-1183</name>
    <dbReference type="NCBI Taxonomy" id="1265827"/>
    <lineage>
        <taxon>Bacteria</taxon>
        <taxon>Bacillati</taxon>
        <taxon>Bacillota</taxon>
        <taxon>Bacilli</taxon>
        <taxon>Bacillales</taxon>
        <taxon>Listeriaceae</taxon>
        <taxon>Listeria</taxon>
    </lineage>
</organism>
<evidence type="ECO:0000259" key="7">
    <source>
        <dbReference type="Pfam" id="PF12698"/>
    </source>
</evidence>
<comment type="subcellular location">
    <subcellularLocation>
        <location evidence="1">Cell membrane</location>
        <topology evidence="1">Multi-pass membrane protein</topology>
    </subcellularLocation>
</comment>
<dbReference type="InterPro" id="IPR051449">
    <property type="entry name" value="ABC-2_transporter_component"/>
</dbReference>
<dbReference type="AlphaFoldDB" id="A0A829R7L6"/>
<evidence type="ECO:0000256" key="1">
    <source>
        <dbReference type="ARBA" id="ARBA00004651"/>
    </source>
</evidence>
<accession>A0A829R7L6</accession>
<feature type="transmembrane region" description="Helical" evidence="6">
    <location>
        <begin position="21"/>
        <end position="42"/>
    </location>
</feature>
<evidence type="ECO:0000256" key="3">
    <source>
        <dbReference type="ARBA" id="ARBA00022692"/>
    </source>
</evidence>
<feature type="transmembrane region" description="Helical" evidence="6">
    <location>
        <begin position="207"/>
        <end position="223"/>
    </location>
</feature>
<gene>
    <name evidence="8" type="ORF">LMUR_04940</name>
</gene>
<dbReference type="PANTHER" id="PTHR30294:SF29">
    <property type="entry name" value="MULTIDRUG ABC TRANSPORTER PERMEASE YBHS-RELATED"/>
    <property type="match status" value="1"/>
</dbReference>
<evidence type="ECO:0000256" key="5">
    <source>
        <dbReference type="ARBA" id="ARBA00023136"/>
    </source>
</evidence>
<evidence type="ECO:0000256" key="4">
    <source>
        <dbReference type="ARBA" id="ARBA00022989"/>
    </source>
</evidence>
<dbReference type="EMBL" id="AODG01000006">
    <property type="protein sequence ID" value="EUJ28961.1"/>
    <property type="molecule type" value="Genomic_DNA"/>
</dbReference>
<keyword evidence="4 6" id="KW-1133">Transmembrane helix</keyword>
<name>A0A829R7L6_LISGR</name>
<feature type="transmembrane region" description="Helical" evidence="6">
    <location>
        <begin position="330"/>
        <end position="348"/>
    </location>
</feature>
<feature type="transmembrane region" description="Helical" evidence="6">
    <location>
        <begin position="229"/>
        <end position="249"/>
    </location>
</feature>
<keyword evidence="2" id="KW-1003">Cell membrane</keyword>
<feature type="transmembrane region" description="Helical" evidence="6">
    <location>
        <begin position="173"/>
        <end position="195"/>
    </location>
</feature>
<evidence type="ECO:0000313" key="8">
    <source>
        <dbReference type="EMBL" id="EUJ28961.1"/>
    </source>
</evidence>
<evidence type="ECO:0000313" key="9">
    <source>
        <dbReference type="Proteomes" id="UP000019251"/>
    </source>
</evidence>
<evidence type="ECO:0000256" key="2">
    <source>
        <dbReference type="ARBA" id="ARBA00022475"/>
    </source>
</evidence>
<dbReference type="PANTHER" id="PTHR30294">
    <property type="entry name" value="MEMBRANE COMPONENT OF ABC TRANSPORTER YHHJ-RELATED"/>
    <property type="match status" value="1"/>
</dbReference>
<dbReference type="GO" id="GO:0140359">
    <property type="term" value="F:ABC-type transporter activity"/>
    <property type="evidence" value="ECO:0007669"/>
    <property type="project" value="InterPro"/>
</dbReference>
<dbReference type="Pfam" id="PF12698">
    <property type="entry name" value="ABC2_membrane_3"/>
    <property type="match status" value="1"/>
</dbReference>
<protein>
    <recommendedName>
        <fullName evidence="7">ABC-2 type transporter transmembrane domain-containing protein</fullName>
    </recommendedName>
</protein>
<dbReference type="GO" id="GO:0005886">
    <property type="term" value="C:plasma membrane"/>
    <property type="evidence" value="ECO:0007669"/>
    <property type="project" value="UniProtKB-SubCell"/>
</dbReference>
<keyword evidence="5 6" id="KW-0472">Membrane</keyword>
<evidence type="ECO:0000256" key="6">
    <source>
        <dbReference type="SAM" id="Phobius"/>
    </source>
</evidence>
<feature type="transmembrane region" description="Helical" evidence="6">
    <location>
        <begin position="305"/>
        <end position="323"/>
    </location>
</feature>